<reference evidence="3" key="1">
    <citation type="journal article" date="2020" name="Stud. Mycol.">
        <title>101 Dothideomycetes genomes: a test case for predicting lifestyles and emergence of pathogens.</title>
        <authorList>
            <person name="Haridas S."/>
            <person name="Albert R."/>
            <person name="Binder M."/>
            <person name="Bloem J."/>
            <person name="Labutti K."/>
            <person name="Salamov A."/>
            <person name="Andreopoulos B."/>
            <person name="Baker S."/>
            <person name="Barry K."/>
            <person name="Bills G."/>
            <person name="Bluhm B."/>
            <person name="Cannon C."/>
            <person name="Castanera R."/>
            <person name="Culley D."/>
            <person name="Daum C."/>
            <person name="Ezra D."/>
            <person name="Gonzalez J."/>
            <person name="Henrissat B."/>
            <person name="Kuo A."/>
            <person name="Liang C."/>
            <person name="Lipzen A."/>
            <person name="Lutzoni F."/>
            <person name="Magnuson J."/>
            <person name="Mondo S."/>
            <person name="Nolan M."/>
            <person name="Ohm R."/>
            <person name="Pangilinan J."/>
            <person name="Park H.-J."/>
            <person name="Ramirez L."/>
            <person name="Alfaro M."/>
            <person name="Sun H."/>
            <person name="Tritt A."/>
            <person name="Yoshinaga Y."/>
            <person name="Zwiers L.-H."/>
            <person name="Turgeon B."/>
            <person name="Goodwin S."/>
            <person name="Spatafora J."/>
            <person name="Crous P."/>
            <person name="Grigoriev I."/>
        </authorList>
    </citation>
    <scope>NUCLEOTIDE SEQUENCE</scope>
    <source>
        <strain evidence="3">CBS 101060</strain>
    </source>
</reference>
<sequence>MAPIASELLGDYLSSTWALFAHPPIDLYIYCRRSITRAVEYLRNSGDEQVDIEAMVRAGPPQGTIGDGYHKDYRWSSYPWFVAATLTMAVVFPLVCAYESFEWYQQRWHRRGMQQKRLKWWQWPLLMAGLIIAPLGLMIWSFDHYVLEPLLEFRRPNMEKIAERQKPKPLPKMRPRALTPPLVRPAWSVKRMQHQKTINQDECLLLNKLPAELRIMIWTYVVGGQTLHLFEQPYRMAHVVCKDKVPHRKMFNHPWCRQDIGMDWFRHSMSTPDPKNNRNVLALLKACRQTYHEALPILYKTNTFDFRRTSTLPIFANTLLPQRLTSIRSLYLEFYFDDDPFNSSEPGSLATNPPWVQITKLKADWAATRSILSRMSGLRNLQIKLSGVFRRKESTAKCLLSLCEVKVQGKFEVTVTWPRSEEEAELEKNGVLTFKCKRLFEETWDANVLTYLYFPGAPRGWDSWDIKQRERF</sequence>
<comment type="caution">
    <text evidence="3">The sequence shown here is derived from an EMBL/GenBank/DDBJ whole genome shotgun (WGS) entry which is preliminary data.</text>
</comment>
<gene>
    <name evidence="3" type="ORF">M501DRAFT_990913</name>
</gene>
<name>A0A9P4SDX2_9PEZI</name>
<dbReference type="InterPro" id="IPR056632">
    <property type="entry name" value="DUF7730"/>
</dbReference>
<feature type="transmembrane region" description="Helical" evidence="1">
    <location>
        <begin position="120"/>
        <end position="142"/>
    </location>
</feature>
<keyword evidence="1" id="KW-1133">Transmembrane helix</keyword>
<evidence type="ECO:0000259" key="2">
    <source>
        <dbReference type="Pfam" id="PF24864"/>
    </source>
</evidence>
<protein>
    <recommendedName>
        <fullName evidence="2">DUF7730 domain-containing protein</fullName>
    </recommendedName>
</protein>
<keyword evidence="4" id="KW-1185">Reference proteome</keyword>
<feature type="transmembrane region" description="Helical" evidence="1">
    <location>
        <begin position="78"/>
        <end position="99"/>
    </location>
</feature>
<keyword evidence="1" id="KW-0472">Membrane</keyword>
<dbReference type="EMBL" id="MU006092">
    <property type="protein sequence ID" value="KAF2840981.1"/>
    <property type="molecule type" value="Genomic_DNA"/>
</dbReference>
<feature type="domain" description="DUF7730" evidence="2">
    <location>
        <begin position="199"/>
        <end position="430"/>
    </location>
</feature>
<evidence type="ECO:0000256" key="1">
    <source>
        <dbReference type="SAM" id="Phobius"/>
    </source>
</evidence>
<dbReference type="PANTHER" id="PTHR38790:SF9">
    <property type="entry name" value="F-BOX DOMAIN-CONTAINING PROTEIN"/>
    <property type="match status" value="1"/>
</dbReference>
<dbReference type="Pfam" id="PF24864">
    <property type="entry name" value="DUF7730"/>
    <property type="match status" value="1"/>
</dbReference>
<keyword evidence="1" id="KW-0812">Transmembrane</keyword>
<organism evidence="3 4">
    <name type="scientific">Patellaria atrata CBS 101060</name>
    <dbReference type="NCBI Taxonomy" id="1346257"/>
    <lineage>
        <taxon>Eukaryota</taxon>
        <taxon>Fungi</taxon>
        <taxon>Dikarya</taxon>
        <taxon>Ascomycota</taxon>
        <taxon>Pezizomycotina</taxon>
        <taxon>Dothideomycetes</taxon>
        <taxon>Dothideomycetes incertae sedis</taxon>
        <taxon>Patellariales</taxon>
        <taxon>Patellariaceae</taxon>
        <taxon>Patellaria</taxon>
    </lineage>
</organism>
<dbReference type="PANTHER" id="PTHR38790">
    <property type="entry name" value="2EXR DOMAIN-CONTAINING PROTEIN-RELATED"/>
    <property type="match status" value="1"/>
</dbReference>
<dbReference type="OrthoDB" id="4757095at2759"/>
<evidence type="ECO:0000313" key="4">
    <source>
        <dbReference type="Proteomes" id="UP000799429"/>
    </source>
</evidence>
<proteinExistence type="predicted"/>
<accession>A0A9P4SDX2</accession>
<dbReference type="AlphaFoldDB" id="A0A9P4SDX2"/>
<dbReference type="Proteomes" id="UP000799429">
    <property type="component" value="Unassembled WGS sequence"/>
</dbReference>
<evidence type="ECO:0000313" key="3">
    <source>
        <dbReference type="EMBL" id="KAF2840981.1"/>
    </source>
</evidence>